<name>A0A328DC55_9ASTE</name>
<sequence>MERRGVRLLVAAVVALLVILSRPQPTSANLMKVACIGICMRECRMAGIGVTACLKFCPVHCTPPVPPRRVFHCSLECLNQCISSGSVGGGDNISNNNNDKDNNNSDEGKQESCVSSCKSEKCDTSP</sequence>
<protein>
    <submittedName>
        <fullName evidence="3">Uncharacterized protein</fullName>
    </submittedName>
</protein>
<keyword evidence="4" id="KW-1185">Reference proteome</keyword>
<dbReference type="AlphaFoldDB" id="A0A328DC55"/>
<feature type="chain" id="PRO_5016392890" evidence="2">
    <location>
        <begin position="29"/>
        <end position="126"/>
    </location>
</feature>
<proteinExistence type="predicted"/>
<feature type="signal peptide" evidence="2">
    <location>
        <begin position="1"/>
        <end position="28"/>
    </location>
</feature>
<evidence type="ECO:0000256" key="2">
    <source>
        <dbReference type="SAM" id="SignalP"/>
    </source>
</evidence>
<feature type="compositionally biased region" description="Basic and acidic residues" evidence="1">
    <location>
        <begin position="98"/>
        <end position="110"/>
    </location>
</feature>
<comment type="caution">
    <text evidence="3">The sequence shown here is derived from an EMBL/GenBank/DDBJ whole genome shotgun (WGS) entry which is preliminary data.</text>
</comment>
<dbReference type="EMBL" id="NQVE01000161">
    <property type="protein sequence ID" value="RAL43006.1"/>
    <property type="molecule type" value="Genomic_DNA"/>
</dbReference>
<dbReference type="Proteomes" id="UP000249390">
    <property type="component" value="Unassembled WGS sequence"/>
</dbReference>
<evidence type="ECO:0000313" key="3">
    <source>
        <dbReference type="EMBL" id="RAL43006.1"/>
    </source>
</evidence>
<feature type="region of interest" description="Disordered" evidence="1">
    <location>
        <begin position="86"/>
        <end position="126"/>
    </location>
</feature>
<reference evidence="3 4" key="1">
    <citation type="submission" date="2018-06" db="EMBL/GenBank/DDBJ databases">
        <title>The Genome of Cuscuta australis (Dodder) Provides Insight into the Evolution of Plant Parasitism.</title>
        <authorList>
            <person name="Liu H."/>
        </authorList>
    </citation>
    <scope>NUCLEOTIDE SEQUENCE [LARGE SCALE GENOMIC DNA]</scope>
    <source>
        <strain evidence="4">cv. Yunnan</strain>
        <tissue evidence="3">Vines</tissue>
    </source>
</reference>
<organism evidence="3 4">
    <name type="scientific">Cuscuta australis</name>
    <dbReference type="NCBI Taxonomy" id="267555"/>
    <lineage>
        <taxon>Eukaryota</taxon>
        <taxon>Viridiplantae</taxon>
        <taxon>Streptophyta</taxon>
        <taxon>Embryophyta</taxon>
        <taxon>Tracheophyta</taxon>
        <taxon>Spermatophyta</taxon>
        <taxon>Magnoliopsida</taxon>
        <taxon>eudicotyledons</taxon>
        <taxon>Gunneridae</taxon>
        <taxon>Pentapetalae</taxon>
        <taxon>asterids</taxon>
        <taxon>lamiids</taxon>
        <taxon>Solanales</taxon>
        <taxon>Convolvulaceae</taxon>
        <taxon>Cuscuteae</taxon>
        <taxon>Cuscuta</taxon>
        <taxon>Cuscuta subgen. Grammica</taxon>
        <taxon>Cuscuta sect. Cleistogrammica</taxon>
    </lineage>
</organism>
<accession>A0A328DC55</accession>
<evidence type="ECO:0000256" key="1">
    <source>
        <dbReference type="SAM" id="MobiDB-lite"/>
    </source>
</evidence>
<evidence type="ECO:0000313" key="4">
    <source>
        <dbReference type="Proteomes" id="UP000249390"/>
    </source>
</evidence>
<gene>
    <name evidence="3" type="ORF">DM860_009788</name>
</gene>
<keyword evidence="2" id="KW-0732">Signal</keyword>